<evidence type="ECO:0008006" key="6">
    <source>
        <dbReference type="Google" id="ProtNLM"/>
    </source>
</evidence>
<reference evidence="2 5" key="1">
    <citation type="submission" date="2016-11" db="EMBL/GenBank/DDBJ databases">
        <title>Whole genomes of Flavobacteriaceae.</title>
        <authorList>
            <person name="Stine C."/>
            <person name="Li C."/>
            <person name="Tadesse D."/>
        </authorList>
    </citation>
    <scope>NUCLEOTIDE SEQUENCE [LARGE SCALE GENOMIC DNA]</scope>
    <source>
        <strain evidence="2 5">DSM 21068</strain>
    </source>
</reference>
<protein>
    <recommendedName>
        <fullName evidence="6">Outer membrane protein beta-barrel domain-containing protein</fullName>
    </recommendedName>
</protein>
<accession>A0A1N7N9Q2</accession>
<dbReference type="Pfam" id="PF19515">
    <property type="entry name" value="DUF6048"/>
    <property type="match status" value="1"/>
</dbReference>
<reference evidence="4" key="3">
    <citation type="submission" date="2017-01" db="EMBL/GenBank/DDBJ databases">
        <authorList>
            <person name="Varghese N."/>
            <person name="Submissions S."/>
        </authorList>
    </citation>
    <scope>NUCLEOTIDE SEQUENCE [LARGE SCALE GENOMIC DNA]</scope>
    <source>
        <strain evidence="4">DSM 21068</strain>
    </source>
</reference>
<dbReference type="EMBL" id="MUGO01000016">
    <property type="protein sequence ID" value="PQA92258.1"/>
    <property type="molecule type" value="Genomic_DNA"/>
</dbReference>
<gene>
    <name evidence="2" type="ORF">B0A70_11600</name>
    <name evidence="3" type="ORF">SAMN05421796_10764</name>
</gene>
<dbReference type="OrthoDB" id="1431221at2"/>
<evidence type="ECO:0000313" key="4">
    <source>
        <dbReference type="Proteomes" id="UP000186246"/>
    </source>
</evidence>
<dbReference type="Proteomes" id="UP000186246">
    <property type="component" value="Unassembled WGS sequence"/>
</dbReference>
<keyword evidence="1" id="KW-0732">Signal</keyword>
<dbReference type="Proteomes" id="UP000238314">
    <property type="component" value="Unassembled WGS sequence"/>
</dbReference>
<dbReference type="InterPro" id="IPR046111">
    <property type="entry name" value="DUF6048"/>
</dbReference>
<name>A0A1N7N9Q2_9FLAO</name>
<organism evidence="3 4">
    <name type="scientific">Chryseobacterium piscicola</name>
    <dbReference type="NCBI Taxonomy" id="551459"/>
    <lineage>
        <taxon>Bacteria</taxon>
        <taxon>Pseudomonadati</taxon>
        <taxon>Bacteroidota</taxon>
        <taxon>Flavobacteriia</taxon>
        <taxon>Flavobacteriales</taxon>
        <taxon>Weeksellaceae</taxon>
        <taxon>Chryseobacterium group</taxon>
        <taxon>Chryseobacterium</taxon>
    </lineage>
</organism>
<dbReference type="RefSeq" id="WP_076452119.1">
    <property type="nucleotide sequence ID" value="NZ_FTOJ01000007.1"/>
</dbReference>
<evidence type="ECO:0000313" key="5">
    <source>
        <dbReference type="Proteomes" id="UP000238314"/>
    </source>
</evidence>
<feature type="chain" id="PRO_5044563887" description="Outer membrane protein beta-barrel domain-containing protein" evidence="1">
    <location>
        <begin position="21"/>
        <end position="223"/>
    </location>
</feature>
<sequence>MKTKLIFSLLFSVIVLQLSAQDIKDKKEDNKKEKWIYKPNFMVGVDVLNGTVAFFSDRQLFQGFISSKVKGNTHAIIDAGFEKNRYLKNGYDATVNGPFAKIGAFYMLATDKENELNGFYAGGKVAGSFYNQEYKAIPVRGFGGSSSSVSMPSSSQSSFWIEGIIGGRVQLFESNFFIDVSMQPHYLISTSKQDEVQPMIVPGFGRSSSKFNMGFSWSLAYKF</sequence>
<evidence type="ECO:0000313" key="2">
    <source>
        <dbReference type="EMBL" id="PQA92258.1"/>
    </source>
</evidence>
<keyword evidence="5" id="KW-1185">Reference proteome</keyword>
<feature type="signal peptide" evidence="1">
    <location>
        <begin position="1"/>
        <end position="20"/>
    </location>
</feature>
<dbReference type="EMBL" id="FTOJ01000007">
    <property type="protein sequence ID" value="SIS95052.1"/>
    <property type="molecule type" value="Genomic_DNA"/>
</dbReference>
<dbReference type="STRING" id="551459.SAMN05421796_10764"/>
<evidence type="ECO:0000256" key="1">
    <source>
        <dbReference type="SAM" id="SignalP"/>
    </source>
</evidence>
<proteinExistence type="predicted"/>
<dbReference type="AlphaFoldDB" id="A0A1N7N9Q2"/>
<reference evidence="3" key="2">
    <citation type="submission" date="2017-01" db="EMBL/GenBank/DDBJ databases">
        <authorList>
            <person name="Mah S.A."/>
            <person name="Swanson W.J."/>
            <person name="Moy G.W."/>
            <person name="Vacquier V.D."/>
        </authorList>
    </citation>
    <scope>NUCLEOTIDE SEQUENCE [LARGE SCALE GENOMIC DNA]</scope>
    <source>
        <strain evidence="3">DSM 21068</strain>
    </source>
</reference>
<evidence type="ECO:0000313" key="3">
    <source>
        <dbReference type="EMBL" id="SIS95052.1"/>
    </source>
</evidence>